<gene>
    <name evidence="1" type="ORF">V6N12_047484</name>
</gene>
<evidence type="ECO:0000313" key="1">
    <source>
        <dbReference type="EMBL" id="KAK8534087.1"/>
    </source>
</evidence>
<comment type="caution">
    <text evidence="1">The sequence shown here is derived from an EMBL/GenBank/DDBJ whole genome shotgun (WGS) entry which is preliminary data.</text>
</comment>
<accession>A0ABR2DB02</accession>
<organism evidence="1 2">
    <name type="scientific">Hibiscus sabdariffa</name>
    <name type="common">roselle</name>
    <dbReference type="NCBI Taxonomy" id="183260"/>
    <lineage>
        <taxon>Eukaryota</taxon>
        <taxon>Viridiplantae</taxon>
        <taxon>Streptophyta</taxon>
        <taxon>Embryophyta</taxon>
        <taxon>Tracheophyta</taxon>
        <taxon>Spermatophyta</taxon>
        <taxon>Magnoliopsida</taxon>
        <taxon>eudicotyledons</taxon>
        <taxon>Gunneridae</taxon>
        <taxon>Pentapetalae</taxon>
        <taxon>rosids</taxon>
        <taxon>malvids</taxon>
        <taxon>Malvales</taxon>
        <taxon>Malvaceae</taxon>
        <taxon>Malvoideae</taxon>
        <taxon>Hibiscus</taxon>
    </lineage>
</organism>
<keyword evidence="2" id="KW-1185">Reference proteome</keyword>
<name>A0ABR2DB02_9ROSI</name>
<dbReference type="Proteomes" id="UP001472677">
    <property type="component" value="Unassembled WGS sequence"/>
</dbReference>
<dbReference type="EMBL" id="JBBPBM010000032">
    <property type="protein sequence ID" value="KAK8534087.1"/>
    <property type="molecule type" value="Genomic_DNA"/>
</dbReference>
<reference evidence="1 2" key="1">
    <citation type="journal article" date="2024" name="G3 (Bethesda)">
        <title>Genome assembly of Hibiscus sabdariffa L. provides insights into metabolisms of medicinal natural products.</title>
        <authorList>
            <person name="Kim T."/>
        </authorList>
    </citation>
    <scope>NUCLEOTIDE SEQUENCE [LARGE SCALE GENOMIC DNA]</scope>
    <source>
        <strain evidence="1">TK-2024</strain>
        <tissue evidence="1">Old leaves</tissue>
    </source>
</reference>
<evidence type="ECO:0000313" key="2">
    <source>
        <dbReference type="Proteomes" id="UP001472677"/>
    </source>
</evidence>
<sequence length="134" mass="14161">MRATLGDVATANRELQRRGPRLKINCCLVQCKYSAGSGNTFFLGLGRCWSGSGSLATNPFHVVASAVAHTGDLSGCCHRRLASPIFSSLLPSTNQGGEFAIAWEPSGPQGSCGWCMHCLHVHGSHPDHKPVGVC</sequence>
<proteinExistence type="predicted"/>
<protein>
    <submittedName>
        <fullName evidence="1">Uncharacterized protein</fullName>
    </submittedName>
</protein>